<evidence type="ECO:0000313" key="2">
    <source>
        <dbReference type="Proteomes" id="UP000003959"/>
    </source>
</evidence>
<keyword evidence="2" id="KW-1185">Reference proteome</keyword>
<dbReference type="HOGENOM" id="CLU_3374663_0_0_3"/>
<gene>
    <name evidence="1" type="ORF">LYNGBM3L_40350</name>
</gene>
<dbReference type="AlphaFoldDB" id="F4XVY7"/>
<accession>F4XVY7</accession>
<evidence type="ECO:0000313" key="1">
    <source>
        <dbReference type="EMBL" id="EGJ31400.1"/>
    </source>
</evidence>
<sequence length="34" mass="3824">MLLNSDQIFDYLVEHGLCSQSEQALTKIEPKDSA</sequence>
<reference evidence="2" key="1">
    <citation type="journal article" date="2011" name="Proc. Natl. Acad. Sci. U.S.A.">
        <title>Genomic insights into the physiology and ecology of the marine filamentous cyanobacterium Lyngbya majuscula.</title>
        <authorList>
            <person name="Jones A.C."/>
            <person name="Monroe E.A."/>
            <person name="Podell S."/>
            <person name="Hess W.R."/>
            <person name="Klages S."/>
            <person name="Esquenazi E."/>
            <person name="Niessen S."/>
            <person name="Hoover H."/>
            <person name="Rothmann M."/>
            <person name="Lasken R.S."/>
            <person name="Yates J.R.III."/>
            <person name="Reinhardt R."/>
            <person name="Kube M."/>
            <person name="Burkart M.D."/>
            <person name="Allen E.E."/>
            <person name="Dorrestein P.C."/>
            <person name="Gerwick W.H."/>
            <person name="Gerwick L."/>
        </authorList>
    </citation>
    <scope>NUCLEOTIDE SEQUENCE [LARGE SCALE GENOMIC DNA]</scope>
    <source>
        <strain evidence="2">3L</strain>
    </source>
</reference>
<proteinExistence type="predicted"/>
<protein>
    <submittedName>
        <fullName evidence="1">Uncharacterized protein</fullName>
    </submittedName>
</protein>
<dbReference type="EMBL" id="GL890940">
    <property type="protein sequence ID" value="EGJ31400.1"/>
    <property type="molecule type" value="Genomic_DNA"/>
</dbReference>
<name>F4XVY7_9CYAN</name>
<dbReference type="Proteomes" id="UP000003959">
    <property type="component" value="Unassembled WGS sequence"/>
</dbReference>
<organism evidence="1 2">
    <name type="scientific">Moorena producens 3L</name>
    <dbReference type="NCBI Taxonomy" id="489825"/>
    <lineage>
        <taxon>Bacteria</taxon>
        <taxon>Bacillati</taxon>
        <taxon>Cyanobacteriota</taxon>
        <taxon>Cyanophyceae</taxon>
        <taxon>Coleofasciculales</taxon>
        <taxon>Coleofasciculaceae</taxon>
        <taxon>Moorena</taxon>
    </lineage>
</organism>